<reference evidence="2 3" key="1">
    <citation type="submission" date="2019-10" db="EMBL/GenBank/DDBJ databases">
        <title>Draft Genome Sequence of the Caffeine Degrading Methylotroph Methylorubrum populi PINKEL.</title>
        <authorList>
            <person name="Dawson S.C."/>
            <person name="Zhang X."/>
            <person name="Wright M.E."/>
            <person name="Sharma G."/>
            <person name="Langner J.T."/>
            <person name="Ditty J.L."/>
            <person name="Subuyuj G.A."/>
        </authorList>
    </citation>
    <scope>NUCLEOTIDE SEQUENCE [LARGE SCALE GENOMIC DNA]</scope>
    <source>
        <strain evidence="2 3">Pinkel</strain>
    </source>
</reference>
<dbReference type="Proteomes" id="UP000469949">
    <property type="component" value="Unassembled WGS sequence"/>
</dbReference>
<evidence type="ECO:0000256" key="1">
    <source>
        <dbReference type="SAM" id="MobiDB-lite"/>
    </source>
</evidence>
<dbReference type="AlphaFoldDB" id="A0A833JCE6"/>
<dbReference type="EMBL" id="WEKV01000001">
    <property type="protein sequence ID" value="KAB7788012.1"/>
    <property type="molecule type" value="Genomic_DNA"/>
</dbReference>
<comment type="caution">
    <text evidence="2">The sequence shown here is derived from an EMBL/GenBank/DDBJ whole genome shotgun (WGS) entry which is preliminary data.</text>
</comment>
<feature type="region of interest" description="Disordered" evidence="1">
    <location>
        <begin position="129"/>
        <end position="184"/>
    </location>
</feature>
<feature type="compositionally biased region" description="Low complexity" evidence="1">
    <location>
        <begin position="142"/>
        <end position="157"/>
    </location>
</feature>
<dbReference type="RefSeq" id="WP_152275550.1">
    <property type="nucleotide sequence ID" value="NZ_WEKV01000001.1"/>
</dbReference>
<evidence type="ECO:0000313" key="2">
    <source>
        <dbReference type="EMBL" id="KAB7788012.1"/>
    </source>
</evidence>
<proteinExistence type="predicted"/>
<dbReference type="Pfam" id="PF05037">
    <property type="entry name" value="DUF669"/>
    <property type="match status" value="1"/>
</dbReference>
<name>A0A833JCE6_9HYPH</name>
<gene>
    <name evidence="2" type="ORF">F8B43_0017</name>
</gene>
<accession>A0A833JCE6</accession>
<sequence>MADLGMHFNPSDVPEDEKGSFDPMPAGDYNAQIVESEIKQTKSGGDMLRLTLEIIDGPFANRKVWDNLNIRNNNATAQQIAQRALADICSATGTGALTDSEDLHFKPLVVSLKIEPARDGYDARNAVKRYKGRSGQPPGNKAPSQAQRPQQAAQPARGSGGGSKPWERPSQSAARTVNHDDVPF</sequence>
<dbReference type="InterPro" id="IPR007731">
    <property type="entry name" value="DUF669"/>
</dbReference>
<evidence type="ECO:0000313" key="3">
    <source>
        <dbReference type="Proteomes" id="UP000469949"/>
    </source>
</evidence>
<organism evidence="2 3">
    <name type="scientific">Methylorubrum populi</name>
    <dbReference type="NCBI Taxonomy" id="223967"/>
    <lineage>
        <taxon>Bacteria</taxon>
        <taxon>Pseudomonadati</taxon>
        <taxon>Pseudomonadota</taxon>
        <taxon>Alphaproteobacteria</taxon>
        <taxon>Hyphomicrobiales</taxon>
        <taxon>Methylobacteriaceae</taxon>
        <taxon>Methylorubrum</taxon>
    </lineage>
</organism>
<feature type="region of interest" description="Disordered" evidence="1">
    <location>
        <begin position="1"/>
        <end position="25"/>
    </location>
</feature>
<evidence type="ECO:0008006" key="4">
    <source>
        <dbReference type="Google" id="ProtNLM"/>
    </source>
</evidence>
<protein>
    <recommendedName>
        <fullName evidence="4">DUF669 domain-containing protein</fullName>
    </recommendedName>
</protein>